<dbReference type="GO" id="GO:0006397">
    <property type="term" value="P:mRNA processing"/>
    <property type="evidence" value="ECO:0000318"/>
    <property type="project" value="GO_Central"/>
</dbReference>
<dbReference type="SMART" id="SM00028">
    <property type="entry name" value="TPR"/>
    <property type="match status" value="7"/>
</dbReference>
<keyword evidence="2" id="KW-0677">Repeat</keyword>
<dbReference type="InterPro" id="IPR055430">
    <property type="entry name" value="HAT_Syf1_CNRKL1_C"/>
</dbReference>
<dbReference type="OMA" id="HVPSMMS"/>
<dbReference type="Gene3D" id="1.25.40.10">
    <property type="entry name" value="Tetratricopeptide repeat domain"/>
    <property type="match status" value="4"/>
</dbReference>
<dbReference type="OrthoDB" id="541719at2759"/>
<dbReference type="GO" id="GO:0005634">
    <property type="term" value="C:nucleus"/>
    <property type="evidence" value="ECO:0007669"/>
    <property type="project" value="UniProtKB-SubCell"/>
</dbReference>
<dbReference type="PANTHER" id="PTHR44917:SF1">
    <property type="entry name" value="PROTEIN HIGH CHLOROPHYLL FLUORESCENT 107"/>
    <property type="match status" value="1"/>
</dbReference>
<feature type="repeat" description="TPR" evidence="4">
    <location>
        <begin position="481"/>
        <end position="514"/>
    </location>
</feature>
<dbReference type="Proteomes" id="UP000054558">
    <property type="component" value="Unassembled WGS sequence"/>
</dbReference>
<feature type="compositionally biased region" description="Basic and acidic residues" evidence="5">
    <location>
        <begin position="9"/>
        <end position="20"/>
    </location>
</feature>
<proteinExistence type="predicted"/>
<organism evidence="7 8">
    <name type="scientific">Klebsormidium nitens</name>
    <name type="common">Green alga</name>
    <name type="synonym">Ulothrix nitens</name>
    <dbReference type="NCBI Taxonomy" id="105231"/>
    <lineage>
        <taxon>Eukaryota</taxon>
        <taxon>Viridiplantae</taxon>
        <taxon>Streptophyta</taxon>
        <taxon>Klebsormidiophyceae</taxon>
        <taxon>Klebsormidiales</taxon>
        <taxon>Klebsormidiaceae</taxon>
        <taxon>Klebsormidium</taxon>
    </lineage>
</organism>
<feature type="domain" description="Pre-mRNA-splicing factor Syf1/CRNKL1-like C-terminal HAT-repeats" evidence="6">
    <location>
        <begin position="380"/>
        <end position="507"/>
    </location>
</feature>
<dbReference type="InterPro" id="IPR044624">
    <property type="entry name" value="Mbb1-like"/>
</dbReference>
<dbReference type="EMBL" id="DF237070">
    <property type="protein sequence ID" value="GAQ82715.1"/>
    <property type="molecule type" value="Genomic_DNA"/>
</dbReference>
<comment type="subcellular location">
    <subcellularLocation>
        <location evidence="1">Nucleus</location>
    </subcellularLocation>
</comment>
<evidence type="ECO:0000256" key="5">
    <source>
        <dbReference type="SAM" id="MobiDB-lite"/>
    </source>
</evidence>
<evidence type="ECO:0000259" key="6">
    <source>
        <dbReference type="Pfam" id="PF23231"/>
    </source>
</evidence>
<keyword evidence="3" id="KW-0539">Nucleus</keyword>
<reference evidence="7 8" key="1">
    <citation type="journal article" date="2014" name="Nat. Commun.">
        <title>Klebsormidium flaccidum genome reveals primary factors for plant terrestrial adaptation.</title>
        <authorList>
            <person name="Hori K."/>
            <person name="Maruyama F."/>
            <person name="Fujisawa T."/>
            <person name="Togashi T."/>
            <person name="Yamamoto N."/>
            <person name="Seo M."/>
            <person name="Sato S."/>
            <person name="Yamada T."/>
            <person name="Mori H."/>
            <person name="Tajima N."/>
            <person name="Moriyama T."/>
            <person name="Ikeuchi M."/>
            <person name="Watanabe M."/>
            <person name="Wada H."/>
            <person name="Kobayashi K."/>
            <person name="Saito M."/>
            <person name="Masuda T."/>
            <person name="Sasaki-Sekimoto Y."/>
            <person name="Mashiguchi K."/>
            <person name="Awai K."/>
            <person name="Shimojima M."/>
            <person name="Masuda S."/>
            <person name="Iwai M."/>
            <person name="Nobusawa T."/>
            <person name="Narise T."/>
            <person name="Kondo S."/>
            <person name="Saito H."/>
            <person name="Sato R."/>
            <person name="Murakawa M."/>
            <person name="Ihara Y."/>
            <person name="Oshima-Yamada Y."/>
            <person name="Ohtaka K."/>
            <person name="Satoh M."/>
            <person name="Sonobe K."/>
            <person name="Ishii M."/>
            <person name="Ohtani R."/>
            <person name="Kanamori-Sato M."/>
            <person name="Honoki R."/>
            <person name="Miyazaki D."/>
            <person name="Mochizuki H."/>
            <person name="Umetsu J."/>
            <person name="Higashi K."/>
            <person name="Shibata D."/>
            <person name="Kamiya Y."/>
            <person name="Sato N."/>
            <person name="Nakamura Y."/>
            <person name="Tabata S."/>
            <person name="Ida S."/>
            <person name="Kurokawa K."/>
            <person name="Ohta H."/>
        </authorList>
    </citation>
    <scope>NUCLEOTIDE SEQUENCE [LARGE SCALE GENOMIC DNA]</scope>
    <source>
        <strain evidence="7 8">NIES-2285</strain>
    </source>
</reference>
<name>A0A1Y1HVS7_KLENI</name>
<dbReference type="InterPro" id="IPR019734">
    <property type="entry name" value="TPR_rpt"/>
</dbReference>
<keyword evidence="4" id="KW-0802">TPR repeat</keyword>
<evidence type="ECO:0000313" key="7">
    <source>
        <dbReference type="EMBL" id="GAQ82715.1"/>
    </source>
</evidence>
<dbReference type="Pfam" id="PF23231">
    <property type="entry name" value="HAT_Syf1_CNRKL1_C"/>
    <property type="match status" value="1"/>
</dbReference>
<dbReference type="SUPFAM" id="SSF48452">
    <property type="entry name" value="TPR-like"/>
    <property type="match status" value="1"/>
</dbReference>
<dbReference type="GO" id="GO:0003729">
    <property type="term" value="F:mRNA binding"/>
    <property type="evidence" value="ECO:0007669"/>
    <property type="project" value="InterPro"/>
</dbReference>
<gene>
    <name evidence="7" type="ORF">KFL_001210090</name>
</gene>
<evidence type="ECO:0000256" key="3">
    <source>
        <dbReference type="ARBA" id="ARBA00023242"/>
    </source>
</evidence>
<dbReference type="SMART" id="SM00386">
    <property type="entry name" value="HAT"/>
    <property type="match status" value="13"/>
</dbReference>
<feature type="region of interest" description="Disordered" evidence="5">
    <location>
        <begin position="1"/>
        <end position="28"/>
    </location>
</feature>
<feature type="region of interest" description="Disordered" evidence="5">
    <location>
        <begin position="36"/>
        <end position="55"/>
    </location>
</feature>
<keyword evidence="8" id="KW-1185">Reference proteome</keyword>
<evidence type="ECO:0000256" key="2">
    <source>
        <dbReference type="ARBA" id="ARBA00022737"/>
    </source>
</evidence>
<dbReference type="PROSITE" id="PS50005">
    <property type="entry name" value="TPR"/>
    <property type="match status" value="1"/>
</dbReference>
<evidence type="ECO:0000313" key="8">
    <source>
        <dbReference type="Proteomes" id="UP000054558"/>
    </source>
</evidence>
<dbReference type="GO" id="GO:0003727">
    <property type="term" value="F:single-stranded RNA binding"/>
    <property type="evidence" value="ECO:0000318"/>
    <property type="project" value="GO_Central"/>
</dbReference>
<sequence length="696" mass="77945">MWNVGMSSKQREDSEEKTFETEADLEKDDDVIAFGVELSDEESTDDDEGAESTLEDGPTVLARQAHQKALRAARDQRWRLARRLFEKGVTDFPDNARILTSAAVFEQKQGRYAVSRELFQRAVAVDSKNVVALQAWALMESRCCNPSWRRRVRSLFEQATSADPSHAPAWQAWAVFEWKQGRAALARQLFEKATSANPKHAPSWQAWALVESKAGQCEKARALFGKALEADPGHLPAILAWARVEWGLGEMAKGRELFERGVKRAGKASLALLHDWARHEARSKHFGRARQLYRKAADLYPGAPQAWLLWGKLEQELQKYDRARELFTKGLHASHGDNEIMSHALAMLEKEAGNPDRAQRILAELVQRDRSNARAWHSLADLCVRKGPPKWDRARECYQNAVELGPSQDKEGRAGTFVAWAQLEAMAGRNDTARTLFQRAVELVPGDAEHLRKWAQFEKKAGQEADVRAIFQKSIEAGPTARTYLLWGQWEKRLGNLDAATQCFEKGISVDPENPFNYVALAAIHVEDGRVSEARDVYKAGTASCPTYTALWMEWALLEVRQDGGEGIQRSRWLFARGSRLEPPHIPLLEAWATVEESVGDGRVALKLRARVEEIEAQRQGAESESSPVEIKGNEIRIDEGAVDVASGDEVDNIKVGGALKQRRSPLDIRTPSIGAEVGRIERTQKVDDLIASLLT</sequence>
<dbReference type="STRING" id="105231.A0A1Y1HVS7"/>
<dbReference type="GO" id="GO:0006417">
    <property type="term" value="P:regulation of translation"/>
    <property type="evidence" value="ECO:0000318"/>
    <property type="project" value="GO_Central"/>
</dbReference>
<dbReference type="Pfam" id="PF13432">
    <property type="entry name" value="TPR_16"/>
    <property type="match status" value="4"/>
</dbReference>
<accession>A0A1Y1HVS7</accession>
<dbReference type="AlphaFoldDB" id="A0A1Y1HVS7"/>
<dbReference type="PANTHER" id="PTHR44917">
    <property type="entry name" value="PROTEIN HIGH CHLOROPHYLL FLUORESCENT 107"/>
    <property type="match status" value="1"/>
</dbReference>
<protein>
    <submittedName>
        <fullName evidence="7">PsbB mRNA maturation factor Mbb1</fullName>
    </submittedName>
</protein>
<feature type="compositionally biased region" description="Acidic residues" evidence="5">
    <location>
        <begin position="38"/>
        <end position="54"/>
    </location>
</feature>
<dbReference type="InterPro" id="IPR011990">
    <property type="entry name" value="TPR-like_helical_dom_sf"/>
</dbReference>
<dbReference type="SUPFAM" id="SSF81901">
    <property type="entry name" value="HCP-like"/>
    <property type="match status" value="1"/>
</dbReference>
<evidence type="ECO:0000256" key="1">
    <source>
        <dbReference type="ARBA" id="ARBA00004123"/>
    </source>
</evidence>
<evidence type="ECO:0000256" key="4">
    <source>
        <dbReference type="PROSITE-ProRule" id="PRU00339"/>
    </source>
</evidence>
<dbReference type="InterPro" id="IPR003107">
    <property type="entry name" value="HAT"/>
</dbReference>